<feature type="signal peptide" evidence="9">
    <location>
        <begin position="1"/>
        <end position="22"/>
    </location>
</feature>
<name>A0A443SL91_9ACAR</name>
<dbReference type="VEuPathDB" id="VectorBase:LDEU003741"/>
<dbReference type="PANTHER" id="PTHR45828:SF9">
    <property type="entry name" value="CELL WALL INTEGRITY AND STRESS RESPONSE COMPONENT 4-LIKE-RELATED"/>
    <property type="match status" value="1"/>
</dbReference>
<feature type="non-terminal residue" evidence="11">
    <location>
        <position position="164"/>
    </location>
</feature>
<keyword evidence="12" id="KW-1185">Reference proteome</keyword>
<dbReference type="GO" id="GO:0005576">
    <property type="term" value="C:extracellular region"/>
    <property type="evidence" value="ECO:0007669"/>
    <property type="project" value="UniProtKB-SubCell"/>
</dbReference>
<dbReference type="AlphaFoldDB" id="A0A443SL91"/>
<feature type="domain" description="Reelin" evidence="10">
    <location>
        <begin position="13"/>
        <end position="164"/>
    </location>
</feature>
<evidence type="ECO:0000256" key="7">
    <source>
        <dbReference type="ARBA" id="ARBA00022859"/>
    </source>
</evidence>
<evidence type="ECO:0000256" key="6">
    <source>
        <dbReference type="ARBA" id="ARBA00022729"/>
    </source>
</evidence>
<proteinExistence type="inferred from homology"/>
<comment type="similarity">
    <text evidence="2">Belongs to the insect defense protein family.</text>
</comment>
<keyword evidence="3" id="KW-0964">Secreted</keyword>
<evidence type="ECO:0000256" key="1">
    <source>
        <dbReference type="ARBA" id="ARBA00004613"/>
    </source>
</evidence>
<gene>
    <name evidence="11" type="ORF">B4U80_08235</name>
</gene>
<dbReference type="OrthoDB" id="6418377at2759"/>
<accession>A0A443SL91</accession>
<dbReference type="InterPro" id="IPR042307">
    <property type="entry name" value="Reeler_sf"/>
</dbReference>
<dbReference type="CDD" id="cd08544">
    <property type="entry name" value="Reeler"/>
    <property type="match status" value="1"/>
</dbReference>
<feature type="chain" id="PRO_5019006153" evidence="9">
    <location>
        <begin position="23"/>
        <end position="164"/>
    </location>
</feature>
<dbReference type="PANTHER" id="PTHR45828">
    <property type="entry name" value="CYTOCHROME B561/FERRIC REDUCTASE TRANSMEMBRANE"/>
    <property type="match status" value="1"/>
</dbReference>
<comment type="subcellular location">
    <subcellularLocation>
        <location evidence="1">Secreted</location>
    </subcellularLocation>
</comment>
<evidence type="ECO:0000256" key="2">
    <source>
        <dbReference type="ARBA" id="ARBA00008501"/>
    </source>
</evidence>
<dbReference type="STRING" id="299467.A0A443SL91"/>
<dbReference type="GO" id="GO:0045087">
    <property type="term" value="P:innate immune response"/>
    <property type="evidence" value="ECO:0007669"/>
    <property type="project" value="UniProtKB-KW"/>
</dbReference>
<comment type="caution">
    <text evidence="11">The sequence shown here is derived from an EMBL/GenBank/DDBJ whole genome shotgun (WGS) entry which is preliminary data.</text>
</comment>
<dbReference type="PROSITE" id="PS51019">
    <property type="entry name" value="REELIN"/>
    <property type="match status" value="1"/>
</dbReference>
<evidence type="ECO:0000313" key="11">
    <source>
        <dbReference type="EMBL" id="RWS28301.1"/>
    </source>
</evidence>
<dbReference type="EMBL" id="NCKV01001464">
    <property type="protein sequence ID" value="RWS28301.1"/>
    <property type="molecule type" value="Genomic_DNA"/>
</dbReference>
<evidence type="ECO:0000256" key="9">
    <source>
        <dbReference type="SAM" id="SignalP"/>
    </source>
</evidence>
<dbReference type="InterPro" id="IPR002861">
    <property type="entry name" value="Reeler_dom"/>
</dbReference>
<evidence type="ECO:0000256" key="3">
    <source>
        <dbReference type="ARBA" id="ARBA00022525"/>
    </source>
</evidence>
<dbReference type="InterPro" id="IPR051237">
    <property type="entry name" value="Ferric-chelate_Red/DefProt"/>
</dbReference>
<dbReference type="GO" id="GO:0016020">
    <property type="term" value="C:membrane"/>
    <property type="evidence" value="ECO:0007669"/>
    <property type="project" value="TreeGrafter"/>
</dbReference>
<keyword evidence="4" id="KW-0929">Antimicrobial</keyword>
<evidence type="ECO:0000256" key="8">
    <source>
        <dbReference type="ARBA" id="ARBA00023022"/>
    </source>
</evidence>
<evidence type="ECO:0000313" key="12">
    <source>
        <dbReference type="Proteomes" id="UP000288716"/>
    </source>
</evidence>
<keyword evidence="8" id="KW-0044">Antibiotic</keyword>
<dbReference type="Pfam" id="PF02014">
    <property type="entry name" value="Reeler"/>
    <property type="match status" value="1"/>
</dbReference>
<keyword evidence="7" id="KW-0391">Immunity</keyword>
<dbReference type="Proteomes" id="UP000288716">
    <property type="component" value="Unassembled WGS sequence"/>
</dbReference>
<dbReference type="Gene3D" id="2.60.40.4060">
    <property type="entry name" value="Reeler domain"/>
    <property type="match status" value="1"/>
</dbReference>
<dbReference type="GO" id="GO:0042742">
    <property type="term" value="P:defense response to bacterium"/>
    <property type="evidence" value="ECO:0007669"/>
    <property type="project" value="UniProtKB-KW"/>
</dbReference>
<evidence type="ECO:0000256" key="5">
    <source>
        <dbReference type="ARBA" id="ARBA00022588"/>
    </source>
</evidence>
<evidence type="ECO:0000259" key="10">
    <source>
        <dbReference type="PROSITE" id="PS51019"/>
    </source>
</evidence>
<sequence length="164" mass="17689">MSGFGIVGVLCFLQLLTVLVQCSPDGAPTIACQTLEPQHGGNVHAQSGHGTFELKAETNDGILTITLSSTESKKFKGFIIQPRSVDESDKIIDGTFTAGSNSKTIDCFDKKANTLTHKSSDEKSKVSATWKPEKSITGKFVFNATVVIEKTIYYINIVSDALEL</sequence>
<keyword evidence="5" id="KW-0399">Innate immunity</keyword>
<reference evidence="11 12" key="1">
    <citation type="journal article" date="2018" name="Gigascience">
        <title>Genomes of trombidid mites reveal novel predicted allergens and laterally-transferred genes associated with secondary metabolism.</title>
        <authorList>
            <person name="Dong X."/>
            <person name="Chaisiri K."/>
            <person name="Xia D."/>
            <person name="Armstrong S.D."/>
            <person name="Fang Y."/>
            <person name="Donnelly M.J."/>
            <person name="Kadowaki T."/>
            <person name="McGarry J.W."/>
            <person name="Darby A.C."/>
            <person name="Makepeace B.L."/>
        </authorList>
    </citation>
    <scope>NUCLEOTIDE SEQUENCE [LARGE SCALE GENOMIC DNA]</scope>
    <source>
        <strain evidence="11">UoL-UT</strain>
    </source>
</reference>
<organism evidence="11 12">
    <name type="scientific">Leptotrombidium deliense</name>
    <dbReference type="NCBI Taxonomy" id="299467"/>
    <lineage>
        <taxon>Eukaryota</taxon>
        <taxon>Metazoa</taxon>
        <taxon>Ecdysozoa</taxon>
        <taxon>Arthropoda</taxon>
        <taxon>Chelicerata</taxon>
        <taxon>Arachnida</taxon>
        <taxon>Acari</taxon>
        <taxon>Acariformes</taxon>
        <taxon>Trombidiformes</taxon>
        <taxon>Prostigmata</taxon>
        <taxon>Anystina</taxon>
        <taxon>Parasitengona</taxon>
        <taxon>Trombiculoidea</taxon>
        <taxon>Trombiculidae</taxon>
        <taxon>Leptotrombidium</taxon>
    </lineage>
</organism>
<protein>
    <submittedName>
        <fullName evidence="11">Putative ferric-chelate reductase 1-like protein</fullName>
    </submittedName>
</protein>
<keyword evidence="6 9" id="KW-0732">Signal</keyword>
<evidence type="ECO:0000256" key="4">
    <source>
        <dbReference type="ARBA" id="ARBA00022529"/>
    </source>
</evidence>